<dbReference type="RefSeq" id="WP_216941968.1">
    <property type="nucleotide sequence ID" value="NZ_CP077062.1"/>
</dbReference>
<accession>A0A975T2C5</accession>
<proteinExistence type="predicted"/>
<sequence>MTVYVAWTSADLHEVDPSRDLAGPWREVLVAADGLAFVDTDETLSAVYHALKWSLPAGVALAVVPVGDLPKAKGLAPGTNSWLRARLRGRLPLLDILTTAGRRRECEEASARAEVW</sequence>
<dbReference type="Proteomes" id="UP000683575">
    <property type="component" value="Chromosome"/>
</dbReference>
<name>A0A975T2C5_9ACTN</name>
<protein>
    <submittedName>
        <fullName evidence="1">Uncharacterized protein</fullName>
    </submittedName>
</protein>
<dbReference type="AlphaFoldDB" id="A0A975T2C5"/>
<reference evidence="1" key="1">
    <citation type="submission" date="2021-06" db="EMBL/GenBank/DDBJ databases">
        <title>Complete genome sequence of Nocardioides sp. G188.</title>
        <authorList>
            <person name="Im W.-T."/>
        </authorList>
    </citation>
    <scope>NUCLEOTIDE SEQUENCE</scope>
    <source>
        <strain evidence="1">G188</strain>
    </source>
</reference>
<dbReference type="KEGG" id="nps:KRR39_10515"/>
<keyword evidence="2" id="KW-1185">Reference proteome</keyword>
<evidence type="ECO:0000313" key="1">
    <source>
        <dbReference type="EMBL" id="QWZ10122.1"/>
    </source>
</evidence>
<dbReference type="EMBL" id="CP077062">
    <property type="protein sequence ID" value="QWZ10122.1"/>
    <property type="molecule type" value="Genomic_DNA"/>
</dbReference>
<organism evidence="1 2">
    <name type="scientific">Nocardioides panacis</name>
    <dbReference type="NCBI Taxonomy" id="2849501"/>
    <lineage>
        <taxon>Bacteria</taxon>
        <taxon>Bacillati</taxon>
        <taxon>Actinomycetota</taxon>
        <taxon>Actinomycetes</taxon>
        <taxon>Propionibacteriales</taxon>
        <taxon>Nocardioidaceae</taxon>
        <taxon>Nocardioides</taxon>
    </lineage>
</organism>
<gene>
    <name evidence="1" type="ORF">KRR39_10515</name>
</gene>
<evidence type="ECO:0000313" key="2">
    <source>
        <dbReference type="Proteomes" id="UP000683575"/>
    </source>
</evidence>